<sequence>MTKPIAMPGNGDGAAPIARASFPGLLAFFRRCPCAFFLKALTVDFVRRSACSPNRGWPVSDEFDAKVLLCAQGSLRKLCALKGGQGRGLEEGGSGGRGKRPGLAESQQPAIHAFHGEARAMKVNGFRLRKRALHYRGRRKFCHRAVIGWVGKSRDEHSLYACNVQNPQHRYYVSLSTVVVSSVCLRPNRYGYLNLIPWVLHFEDFCSRAQQYTVADGVIGGWGSGL</sequence>
<gene>
    <name evidence="1" type="ORF">PHYPADRAFT_101054</name>
</gene>
<proteinExistence type="predicted"/>
<accession>A9U2Z2</accession>
<organism>
    <name type="scientific">Physcomitrium patens</name>
    <name type="common">Spreading-leaved earth moss</name>
    <name type="synonym">Physcomitrella patens</name>
    <dbReference type="NCBI Taxonomy" id="3218"/>
    <lineage>
        <taxon>Eukaryota</taxon>
        <taxon>Viridiplantae</taxon>
        <taxon>Streptophyta</taxon>
        <taxon>Embryophyta</taxon>
        <taxon>Bryophyta</taxon>
        <taxon>Bryophytina</taxon>
        <taxon>Bryopsida</taxon>
        <taxon>Funariidae</taxon>
        <taxon>Funariales</taxon>
        <taxon>Funariaceae</taxon>
        <taxon>Physcomitrium</taxon>
    </lineage>
</organism>
<name>A9U2Z2_PHYPA</name>
<evidence type="ECO:0000313" key="1">
    <source>
        <dbReference type="EMBL" id="EDQ49972.1"/>
    </source>
</evidence>
<reference evidence="1" key="1">
    <citation type="journal article" date="2008" name="Science">
        <title>The Physcomitrella genome reveals evolutionary insights into the conquest of land by plants.</title>
        <authorList>
            <person name="Rensing S."/>
            <person name="Lang D."/>
            <person name="Zimmer A."/>
            <person name="Terry A."/>
            <person name="Salamov A."/>
            <person name="Shapiro H."/>
            <person name="Nishiyama T."/>
            <person name="Perroud P.-F."/>
            <person name="Lindquist E."/>
            <person name="Kamisugi Y."/>
            <person name="Tanahashi T."/>
            <person name="Sakakibara K."/>
            <person name="Fujita T."/>
            <person name="Oishi K."/>
            <person name="Shin-I T."/>
            <person name="Kuroki Y."/>
            <person name="Toyoda A."/>
            <person name="Suzuki Y."/>
            <person name="Hashimoto A."/>
            <person name="Yamaguchi K."/>
            <person name="Sugano A."/>
            <person name="Kohara Y."/>
            <person name="Fujiyama A."/>
            <person name="Anterola A."/>
            <person name="Aoki S."/>
            <person name="Ashton N."/>
            <person name="Barbazuk W.B."/>
            <person name="Barker E."/>
            <person name="Bennetzen J."/>
            <person name="Bezanilla M."/>
            <person name="Blankenship R."/>
            <person name="Cho S.H."/>
            <person name="Dutcher S."/>
            <person name="Estelle M."/>
            <person name="Fawcett J.A."/>
            <person name="Gundlach H."/>
            <person name="Hanada K."/>
            <person name="Heyl A."/>
            <person name="Hicks K.A."/>
            <person name="Hugh J."/>
            <person name="Lohr M."/>
            <person name="Mayer K."/>
            <person name="Melkozernov A."/>
            <person name="Murata T."/>
            <person name="Nelson D."/>
            <person name="Pils B."/>
            <person name="Prigge M."/>
            <person name="Reiss B."/>
            <person name="Renner T."/>
            <person name="Rombauts S."/>
            <person name="Rushton P."/>
            <person name="Sanderfoot A."/>
            <person name="Schween G."/>
            <person name="Shiu S.-H."/>
            <person name="Stueber K."/>
            <person name="Theodoulou F.L."/>
            <person name="Tu H."/>
            <person name="Van de Peer Y."/>
            <person name="Verrier P.J."/>
            <person name="Waters E."/>
            <person name="Wood A."/>
            <person name="Yang L."/>
            <person name="Cove D."/>
            <person name="Cuming A."/>
            <person name="Hasebe M."/>
            <person name="Lucas S."/>
            <person name="Mishler D.B."/>
            <person name="Reski R."/>
            <person name="Grigoriev I."/>
            <person name="Quatrano R.S."/>
            <person name="Boore J.L."/>
        </authorList>
    </citation>
    <scope>NUCLEOTIDE SEQUENCE [LARGE SCALE GENOMIC DNA]</scope>
</reference>
<dbReference type="AlphaFoldDB" id="A9U2Z2"/>
<dbReference type="EMBL" id="DS545333">
    <property type="protein sequence ID" value="EDQ49972.1"/>
    <property type="molecule type" value="Genomic_DNA"/>
</dbReference>
<protein>
    <submittedName>
        <fullName evidence="1">Predicted protein</fullName>
    </submittedName>
</protein>